<dbReference type="RefSeq" id="WP_139012266.1">
    <property type="nucleotide sequence ID" value="NZ_VBSN01000038.1"/>
</dbReference>
<accession>A0A5M8QUP2</accession>
<organism evidence="7 8">
    <name type="scientific">Dyadobacter flavalbus</name>
    <dbReference type="NCBI Taxonomy" id="2579942"/>
    <lineage>
        <taxon>Bacteria</taxon>
        <taxon>Pseudomonadati</taxon>
        <taxon>Bacteroidota</taxon>
        <taxon>Cytophagia</taxon>
        <taxon>Cytophagales</taxon>
        <taxon>Spirosomataceae</taxon>
        <taxon>Dyadobacter</taxon>
    </lineage>
</organism>
<evidence type="ECO:0000259" key="6">
    <source>
        <dbReference type="PROSITE" id="PS51186"/>
    </source>
</evidence>
<dbReference type="InterPro" id="IPR000835">
    <property type="entry name" value="HTH_MarR-typ"/>
</dbReference>
<dbReference type="InterPro" id="IPR036388">
    <property type="entry name" value="WH-like_DNA-bd_sf"/>
</dbReference>
<dbReference type="GO" id="GO:0003677">
    <property type="term" value="F:DNA binding"/>
    <property type="evidence" value="ECO:0007669"/>
    <property type="project" value="UniProtKB-KW"/>
</dbReference>
<dbReference type="SMART" id="SM00347">
    <property type="entry name" value="HTH_MARR"/>
    <property type="match status" value="1"/>
</dbReference>
<evidence type="ECO:0000256" key="4">
    <source>
        <dbReference type="ARBA" id="ARBA00023163"/>
    </source>
</evidence>
<dbReference type="InterPro" id="IPR000182">
    <property type="entry name" value="GNAT_dom"/>
</dbReference>
<dbReference type="PANTHER" id="PTHR13947:SF37">
    <property type="entry name" value="LD18367P"/>
    <property type="match status" value="1"/>
</dbReference>
<dbReference type="GO" id="GO:0003700">
    <property type="term" value="F:DNA-binding transcription factor activity"/>
    <property type="evidence" value="ECO:0007669"/>
    <property type="project" value="InterPro"/>
</dbReference>
<gene>
    <name evidence="7" type="ORF">FEM33_12010</name>
</gene>
<evidence type="ECO:0000256" key="2">
    <source>
        <dbReference type="ARBA" id="ARBA00023015"/>
    </source>
</evidence>
<name>A0A5M8QUP2_9BACT</name>
<dbReference type="Gene3D" id="3.40.630.30">
    <property type="match status" value="1"/>
</dbReference>
<dbReference type="InterPro" id="IPR016181">
    <property type="entry name" value="Acyl_CoA_acyltransferase"/>
</dbReference>
<dbReference type="InterPro" id="IPR011991">
    <property type="entry name" value="ArsR-like_HTH"/>
</dbReference>
<reference evidence="7 8" key="1">
    <citation type="submission" date="2019-05" db="EMBL/GenBank/DDBJ databases">
        <authorList>
            <person name="Qu J.-H."/>
        </authorList>
    </citation>
    <scope>NUCLEOTIDE SEQUENCE [LARGE SCALE GENOMIC DNA]</scope>
    <source>
        <strain evidence="7 8">NS28</strain>
    </source>
</reference>
<comment type="caution">
    <text evidence="7">The sequence shown here is derived from an EMBL/GenBank/DDBJ whole genome shotgun (WGS) entry which is preliminary data.</text>
</comment>
<keyword evidence="3" id="KW-0238">DNA-binding</keyword>
<protein>
    <submittedName>
        <fullName evidence="7">MarR family transcriptional regulator</fullName>
    </submittedName>
</protein>
<dbReference type="SUPFAM" id="SSF55729">
    <property type="entry name" value="Acyl-CoA N-acyltransferases (Nat)"/>
    <property type="match status" value="1"/>
</dbReference>
<keyword evidence="1" id="KW-0808">Transferase</keyword>
<dbReference type="OrthoDB" id="1431064at2"/>
<feature type="domain" description="HTH marR-type" evidence="5">
    <location>
        <begin position="9"/>
        <end position="155"/>
    </location>
</feature>
<evidence type="ECO:0000313" key="8">
    <source>
        <dbReference type="Proteomes" id="UP000323994"/>
    </source>
</evidence>
<dbReference type="PROSITE" id="PS50995">
    <property type="entry name" value="HTH_MARR_2"/>
    <property type="match status" value="1"/>
</dbReference>
<dbReference type="Proteomes" id="UP000323994">
    <property type="component" value="Unassembled WGS sequence"/>
</dbReference>
<dbReference type="Pfam" id="PF00583">
    <property type="entry name" value="Acetyltransf_1"/>
    <property type="match status" value="1"/>
</dbReference>
<dbReference type="PANTHER" id="PTHR13947">
    <property type="entry name" value="GNAT FAMILY N-ACETYLTRANSFERASE"/>
    <property type="match status" value="1"/>
</dbReference>
<dbReference type="GO" id="GO:0008080">
    <property type="term" value="F:N-acetyltransferase activity"/>
    <property type="evidence" value="ECO:0007669"/>
    <property type="project" value="InterPro"/>
</dbReference>
<evidence type="ECO:0000313" key="7">
    <source>
        <dbReference type="EMBL" id="KAA6439008.1"/>
    </source>
</evidence>
<keyword evidence="2" id="KW-0805">Transcription regulation</keyword>
<dbReference type="AlphaFoldDB" id="A0A5M8QUP2"/>
<dbReference type="PROSITE" id="PS01117">
    <property type="entry name" value="HTH_MARR_1"/>
    <property type="match status" value="1"/>
</dbReference>
<dbReference type="Gene3D" id="1.10.10.10">
    <property type="entry name" value="Winged helix-like DNA-binding domain superfamily/Winged helix DNA-binding domain"/>
    <property type="match status" value="1"/>
</dbReference>
<dbReference type="CDD" id="cd00090">
    <property type="entry name" value="HTH_ARSR"/>
    <property type="match status" value="1"/>
</dbReference>
<dbReference type="InterPro" id="IPR036390">
    <property type="entry name" value="WH_DNA-bd_sf"/>
</dbReference>
<dbReference type="EMBL" id="VBSN01000038">
    <property type="protein sequence ID" value="KAA6439008.1"/>
    <property type="molecule type" value="Genomic_DNA"/>
</dbReference>
<dbReference type="Pfam" id="PF12802">
    <property type="entry name" value="MarR_2"/>
    <property type="match status" value="1"/>
</dbReference>
<feature type="domain" description="N-acetyltransferase" evidence="6">
    <location>
        <begin position="176"/>
        <end position="317"/>
    </location>
</feature>
<sequence>MKFFEEAGKKAIGSRLRMLTDKITTDAAAIYQLYDMELQPKWFPVFYTLSQSNEKTITGIAEEIGHSHPSVSKIIREMIKHGLVQERKVAQDGRRTMVSLTEKGENYKRKIQDQYLDVDAAIESIASQAGHDLWKAIEDWEYLLQQKSLLRRVSEQKKQRESTAVQIVDYGPEYASAFRSLNEQWISYYFKMEEADYKSLDDPEGYILKKGGHIFVALYEGQPVGVCALIRIKDGEQDFELAKMAVAPAMQGKHIGWLLGQSALDKARELGGKKVYLESNTILKPAINLYQKLGFKKITGHPTPYERCNIQMEADLGQRYSRIH</sequence>
<dbReference type="SUPFAM" id="SSF46785">
    <property type="entry name" value="Winged helix' DNA-binding domain"/>
    <property type="match status" value="1"/>
</dbReference>
<dbReference type="InterPro" id="IPR050769">
    <property type="entry name" value="NAT_camello-type"/>
</dbReference>
<evidence type="ECO:0000256" key="1">
    <source>
        <dbReference type="ARBA" id="ARBA00022679"/>
    </source>
</evidence>
<dbReference type="InterPro" id="IPR023187">
    <property type="entry name" value="Tscrpt_reg_MarR-type_CS"/>
</dbReference>
<evidence type="ECO:0000259" key="5">
    <source>
        <dbReference type="PROSITE" id="PS50995"/>
    </source>
</evidence>
<keyword evidence="8" id="KW-1185">Reference proteome</keyword>
<evidence type="ECO:0000256" key="3">
    <source>
        <dbReference type="ARBA" id="ARBA00023125"/>
    </source>
</evidence>
<keyword evidence="4" id="KW-0804">Transcription</keyword>
<proteinExistence type="predicted"/>
<dbReference type="PROSITE" id="PS51186">
    <property type="entry name" value="GNAT"/>
    <property type="match status" value="1"/>
</dbReference>
<dbReference type="CDD" id="cd04301">
    <property type="entry name" value="NAT_SF"/>
    <property type="match status" value="1"/>
</dbReference>